<dbReference type="STRING" id="104452.A0A0L7L1C1"/>
<evidence type="ECO:0000256" key="1">
    <source>
        <dbReference type="SAM" id="MobiDB-lite"/>
    </source>
</evidence>
<feature type="compositionally biased region" description="Polar residues" evidence="1">
    <location>
        <begin position="227"/>
        <end position="236"/>
    </location>
</feature>
<dbReference type="EMBL" id="JTDY01003711">
    <property type="protein sequence ID" value="KOB69111.1"/>
    <property type="molecule type" value="Genomic_DNA"/>
</dbReference>
<dbReference type="Proteomes" id="UP000037510">
    <property type="component" value="Unassembled WGS sequence"/>
</dbReference>
<reference evidence="2 3" key="1">
    <citation type="journal article" date="2015" name="Genome Biol. Evol.">
        <title>The genome of winter moth (Operophtera brumata) provides a genomic perspective on sexual dimorphism and phenology.</title>
        <authorList>
            <person name="Derks M.F."/>
            <person name="Smit S."/>
            <person name="Salis L."/>
            <person name="Schijlen E."/>
            <person name="Bossers A."/>
            <person name="Mateman C."/>
            <person name="Pijl A.S."/>
            <person name="de Ridder D."/>
            <person name="Groenen M.A."/>
            <person name="Visser M.E."/>
            <person name="Megens H.J."/>
        </authorList>
    </citation>
    <scope>NUCLEOTIDE SEQUENCE [LARGE SCALE GENOMIC DNA]</scope>
    <source>
        <strain evidence="2">WM2013NL</strain>
        <tissue evidence="2">Head and thorax</tissue>
    </source>
</reference>
<feature type="region of interest" description="Disordered" evidence="1">
    <location>
        <begin position="214"/>
        <end position="237"/>
    </location>
</feature>
<evidence type="ECO:0000313" key="2">
    <source>
        <dbReference type="EMBL" id="KOB69111.1"/>
    </source>
</evidence>
<sequence>MAEKDLSDSDEPIIDDNIIRIQLRKSSQRKWELRTRNLSPGIRFPTIQLFDCDGNLLIETNDENVSIKSSDFDDCSLRTTKSLREKDFRHVINKRPIKKHNTISGDNVYTRVYRSPHIVQKNVSKSYVIKDSDSVTNIPCQLSVNGHNNNCTTSLDTSPFQSEGFSEVSSYKSSDNETCEDINRILKITKENFRKHEKDTTSSINYSISSLTERASSSNKENEPSLHKSQSFNDSTIKGFPESTLARSKSGVKYDFPHNKVSFLNTYLKSLPVRADSNPEFTLHRRIIDTSNSPTPTNLPKDPPKCSKNLEDNASDNDPSVAEVNCEMKKRLTMYRRGISEIEPKRIVSLFAKRSNSLGRISLSRTSSSESVDEADVIGSFQILNNGYANSVSNGSPTQLDYLPVLTISSNTFYEKPVFAHGAICVTTHKAHSLQAYNT</sequence>
<dbReference type="AlphaFoldDB" id="A0A0L7L1C1"/>
<accession>A0A0L7L1C1</accession>
<feature type="compositionally biased region" description="Polar residues" evidence="1">
    <location>
        <begin position="289"/>
        <end position="298"/>
    </location>
</feature>
<organism evidence="2 3">
    <name type="scientific">Operophtera brumata</name>
    <name type="common">Winter moth</name>
    <name type="synonym">Phalaena brumata</name>
    <dbReference type="NCBI Taxonomy" id="104452"/>
    <lineage>
        <taxon>Eukaryota</taxon>
        <taxon>Metazoa</taxon>
        <taxon>Ecdysozoa</taxon>
        <taxon>Arthropoda</taxon>
        <taxon>Hexapoda</taxon>
        <taxon>Insecta</taxon>
        <taxon>Pterygota</taxon>
        <taxon>Neoptera</taxon>
        <taxon>Endopterygota</taxon>
        <taxon>Lepidoptera</taxon>
        <taxon>Glossata</taxon>
        <taxon>Ditrysia</taxon>
        <taxon>Geometroidea</taxon>
        <taxon>Geometridae</taxon>
        <taxon>Larentiinae</taxon>
        <taxon>Operophtera</taxon>
    </lineage>
</organism>
<comment type="caution">
    <text evidence="2">The sequence shown here is derived from an EMBL/GenBank/DDBJ whole genome shotgun (WGS) entry which is preliminary data.</text>
</comment>
<feature type="compositionally biased region" description="Basic and acidic residues" evidence="1">
    <location>
        <begin position="302"/>
        <end position="311"/>
    </location>
</feature>
<protein>
    <submittedName>
        <fullName evidence="2">Uncharacterized protein</fullName>
    </submittedName>
</protein>
<feature type="region of interest" description="Disordered" evidence="1">
    <location>
        <begin position="286"/>
        <end position="320"/>
    </location>
</feature>
<proteinExistence type="predicted"/>
<evidence type="ECO:0000313" key="3">
    <source>
        <dbReference type="Proteomes" id="UP000037510"/>
    </source>
</evidence>
<gene>
    <name evidence="2" type="ORF">OBRU01_17313</name>
</gene>
<keyword evidence="3" id="KW-1185">Reference proteome</keyword>
<name>A0A0L7L1C1_OPEBR</name>